<feature type="region of interest" description="Disordered" evidence="1">
    <location>
        <begin position="102"/>
        <end position="130"/>
    </location>
</feature>
<sequence>MCHKLISVYACNHSKIICTTPCPYAFDTGGRIPRRKCNDQDLSCSDSTVSSLAPSIRLEEHPAQLRSPPASRPGLPLPTPQQISQQSTKIASAPAFRFIPRAPSPSHVGSPSPGYTPHSPESEHSLQTSPSAALLPDEQFDIDPNFCDYHFPHNLPTSKLPCKECYMFPAWQHLAPLYMKYYCEQHPMVKPEDLESLAGIKDLREEHERRVGRGM</sequence>
<feature type="compositionally biased region" description="Low complexity" evidence="1">
    <location>
        <begin position="104"/>
        <end position="113"/>
    </location>
</feature>
<dbReference type="AlphaFoldDB" id="A0A7U2F1P5"/>
<protein>
    <submittedName>
        <fullName evidence="2">Uncharacterized protein</fullName>
    </submittedName>
</protein>
<dbReference type="Proteomes" id="UP000663193">
    <property type="component" value="Chromosome 7"/>
</dbReference>
<organism evidence="2 3">
    <name type="scientific">Phaeosphaeria nodorum (strain SN15 / ATCC MYA-4574 / FGSC 10173)</name>
    <name type="common">Glume blotch fungus</name>
    <name type="synonym">Parastagonospora nodorum</name>
    <dbReference type="NCBI Taxonomy" id="321614"/>
    <lineage>
        <taxon>Eukaryota</taxon>
        <taxon>Fungi</taxon>
        <taxon>Dikarya</taxon>
        <taxon>Ascomycota</taxon>
        <taxon>Pezizomycotina</taxon>
        <taxon>Dothideomycetes</taxon>
        <taxon>Pleosporomycetidae</taxon>
        <taxon>Pleosporales</taxon>
        <taxon>Pleosporineae</taxon>
        <taxon>Phaeosphaeriaceae</taxon>
        <taxon>Parastagonospora</taxon>
    </lineage>
</organism>
<dbReference type="EMBL" id="CP069029">
    <property type="protein sequence ID" value="QRC97043.1"/>
    <property type="molecule type" value="Genomic_DNA"/>
</dbReference>
<name>A0A7U2F1P5_PHANO</name>
<accession>A0A7U2F1P5</accession>
<reference evidence="3" key="1">
    <citation type="journal article" date="2021" name="BMC Genomics">
        <title>Chromosome-level genome assembly and manually-curated proteome of model necrotroph Parastagonospora nodorum Sn15 reveals a genome-wide trove of candidate effector homologs, and redundancy of virulence-related functions within an accessory chromosome.</title>
        <authorList>
            <person name="Bertazzoni S."/>
            <person name="Jones D.A.B."/>
            <person name="Phan H.T."/>
            <person name="Tan K.-C."/>
            <person name="Hane J.K."/>
        </authorList>
    </citation>
    <scope>NUCLEOTIDE SEQUENCE [LARGE SCALE GENOMIC DNA]</scope>
    <source>
        <strain evidence="3">SN15 / ATCC MYA-4574 / FGSC 10173)</strain>
    </source>
</reference>
<proteinExistence type="predicted"/>
<dbReference type="OrthoDB" id="3793161at2759"/>
<gene>
    <name evidence="2" type="ORF">JI435_140620</name>
</gene>
<dbReference type="VEuPathDB" id="FungiDB:JI435_140620"/>
<feature type="region of interest" description="Disordered" evidence="1">
    <location>
        <begin position="60"/>
        <end position="86"/>
    </location>
</feature>
<evidence type="ECO:0000313" key="3">
    <source>
        <dbReference type="Proteomes" id="UP000663193"/>
    </source>
</evidence>
<evidence type="ECO:0000256" key="1">
    <source>
        <dbReference type="SAM" id="MobiDB-lite"/>
    </source>
</evidence>
<evidence type="ECO:0000313" key="2">
    <source>
        <dbReference type="EMBL" id="QRC97043.1"/>
    </source>
</evidence>
<keyword evidence="3" id="KW-1185">Reference proteome</keyword>